<dbReference type="GO" id="GO:0004867">
    <property type="term" value="F:serine-type endopeptidase inhibitor activity"/>
    <property type="evidence" value="ECO:0007669"/>
    <property type="project" value="UniProtKB-KW"/>
</dbReference>
<dbReference type="Gene3D" id="2.10.25.10">
    <property type="entry name" value="Laminin"/>
    <property type="match status" value="1"/>
</dbReference>
<evidence type="ECO:0000256" key="4">
    <source>
        <dbReference type="SAM" id="SignalP"/>
    </source>
</evidence>
<keyword evidence="3" id="KW-1015">Disulfide bond</keyword>
<keyword evidence="2" id="KW-0722">Serine protease inhibitor</keyword>
<evidence type="ECO:0000259" key="5">
    <source>
        <dbReference type="Pfam" id="PF01826"/>
    </source>
</evidence>
<sequence>MIAKLTVLSLLLVSVLAYSRQPPQPRCGVNEVFYECGACDSNCFDDLNCTYKRNRHGVCIPPEECPRPMCGPNEQFFECGACDKTCWNMRPACNEICRLYGSCGCKNGFVRNGKWQCVPYAQCRWRG</sequence>
<dbReference type="Proteomes" id="UP000095287">
    <property type="component" value="Unplaced"/>
</dbReference>
<dbReference type="WBParaSite" id="L893_g9478.t1">
    <property type="protein sequence ID" value="L893_g9478.t1"/>
    <property type="gene ID" value="L893_g9478"/>
</dbReference>
<accession>A0A1I8AU11</accession>
<feature type="signal peptide" evidence="4">
    <location>
        <begin position="1"/>
        <end position="17"/>
    </location>
</feature>
<keyword evidence="4" id="KW-0732">Signal</keyword>
<dbReference type="CDD" id="cd19941">
    <property type="entry name" value="TIL"/>
    <property type="match status" value="1"/>
</dbReference>
<keyword evidence="1" id="KW-0646">Protease inhibitor</keyword>
<reference evidence="7" key="1">
    <citation type="submission" date="2016-11" db="UniProtKB">
        <authorList>
            <consortium name="WormBaseParasite"/>
        </authorList>
    </citation>
    <scope>IDENTIFICATION</scope>
</reference>
<dbReference type="AlphaFoldDB" id="A0A1I8AU11"/>
<feature type="domain" description="TIL" evidence="5">
    <location>
        <begin position="70"/>
        <end position="123"/>
    </location>
</feature>
<organism evidence="6 7">
    <name type="scientific">Steinernema glaseri</name>
    <dbReference type="NCBI Taxonomy" id="37863"/>
    <lineage>
        <taxon>Eukaryota</taxon>
        <taxon>Metazoa</taxon>
        <taxon>Ecdysozoa</taxon>
        <taxon>Nematoda</taxon>
        <taxon>Chromadorea</taxon>
        <taxon>Rhabditida</taxon>
        <taxon>Tylenchina</taxon>
        <taxon>Panagrolaimomorpha</taxon>
        <taxon>Strongyloidoidea</taxon>
        <taxon>Steinernematidae</taxon>
        <taxon>Steinernema</taxon>
    </lineage>
</organism>
<proteinExistence type="predicted"/>
<keyword evidence="6" id="KW-1185">Reference proteome</keyword>
<protein>
    <submittedName>
        <fullName evidence="7">TIL domain-containing protein</fullName>
    </submittedName>
</protein>
<dbReference type="PANTHER" id="PTHR23259">
    <property type="entry name" value="RIDDLE"/>
    <property type="match status" value="1"/>
</dbReference>
<evidence type="ECO:0000256" key="3">
    <source>
        <dbReference type="ARBA" id="ARBA00023157"/>
    </source>
</evidence>
<dbReference type="Pfam" id="PF01826">
    <property type="entry name" value="TIL"/>
    <property type="match status" value="1"/>
</dbReference>
<evidence type="ECO:0000256" key="2">
    <source>
        <dbReference type="ARBA" id="ARBA00022900"/>
    </source>
</evidence>
<dbReference type="InterPro" id="IPR036084">
    <property type="entry name" value="Ser_inhib-like_sf"/>
</dbReference>
<dbReference type="PANTHER" id="PTHR23259:SF70">
    <property type="entry name" value="ACCESSORY GLAND PROTEIN ACP62F-RELATED"/>
    <property type="match status" value="1"/>
</dbReference>
<dbReference type="InterPro" id="IPR002919">
    <property type="entry name" value="TIL_dom"/>
</dbReference>
<dbReference type="SUPFAM" id="SSF57567">
    <property type="entry name" value="Serine protease inhibitors"/>
    <property type="match status" value="1"/>
</dbReference>
<name>A0A1I8AU11_9BILA</name>
<evidence type="ECO:0000256" key="1">
    <source>
        <dbReference type="ARBA" id="ARBA00022690"/>
    </source>
</evidence>
<evidence type="ECO:0000313" key="7">
    <source>
        <dbReference type="WBParaSite" id="L893_g9478.t1"/>
    </source>
</evidence>
<evidence type="ECO:0000313" key="6">
    <source>
        <dbReference type="Proteomes" id="UP000095287"/>
    </source>
</evidence>
<feature type="chain" id="PRO_5009315081" evidence="4">
    <location>
        <begin position="18"/>
        <end position="127"/>
    </location>
</feature>
<dbReference type="InterPro" id="IPR051368">
    <property type="entry name" value="SerProtInhib-TIL_Domain"/>
</dbReference>